<dbReference type="SUPFAM" id="SSF56300">
    <property type="entry name" value="Metallo-dependent phosphatases"/>
    <property type="match status" value="1"/>
</dbReference>
<evidence type="ECO:0000256" key="1">
    <source>
        <dbReference type="ARBA" id="ARBA00013081"/>
    </source>
</evidence>
<dbReference type="InterPro" id="IPR047129">
    <property type="entry name" value="PPA2-like"/>
</dbReference>
<reference evidence="6 7" key="1">
    <citation type="submission" date="2019-03" db="EMBL/GenBank/DDBJ databases">
        <title>Single cell metagenomics reveals metabolic interactions within the superorganism composed of flagellate Streblomastix strix and complex community of Bacteroidetes bacteria on its surface.</title>
        <authorList>
            <person name="Treitli S.C."/>
            <person name="Kolisko M."/>
            <person name="Husnik F."/>
            <person name="Keeling P."/>
            <person name="Hampl V."/>
        </authorList>
    </citation>
    <scope>NUCLEOTIDE SEQUENCE [LARGE SCALE GENOMIC DNA]</scope>
    <source>
        <strain evidence="6">ST1C</strain>
    </source>
</reference>
<gene>
    <name evidence="6" type="ORF">EZS28_052275</name>
</gene>
<dbReference type="EMBL" id="SNRW01040451">
    <property type="protein sequence ID" value="KAA6343880.1"/>
    <property type="molecule type" value="Genomic_DNA"/>
</dbReference>
<dbReference type="GO" id="GO:0004722">
    <property type="term" value="F:protein serine/threonine phosphatase activity"/>
    <property type="evidence" value="ECO:0007669"/>
    <property type="project" value="UniProtKB-EC"/>
</dbReference>
<dbReference type="Pfam" id="PF00149">
    <property type="entry name" value="Metallophos"/>
    <property type="match status" value="1"/>
</dbReference>
<protein>
    <recommendedName>
        <fullName evidence="1">protein-serine/threonine phosphatase</fullName>
        <ecNumber evidence="1">3.1.3.16</ecNumber>
    </recommendedName>
</protein>
<dbReference type="OrthoDB" id="1930084at2759"/>
<evidence type="ECO:0000256" key="2">
    <source>
        <dbReference type="ARBA" id="ARBA00022723"/>
    </source>
</evidence>
<proteinExistence type="predicted"/>
<dbReference type="AlphaFoldDB" id="A0A5J4SEU3"/>
<dbReference type="EC" id="3.1.3.16" evidence="1"/>
<keyword evidence="4" id="KW-0464">Manganese</keyword>
<evidence type="ECO:0000259" key="5">
    <source>
        <dbReference type="Pfam" id="PF00149"/>
    </source>
</evidence>
<keyword evidence="2" id="KW-0479">Metal-binding</keyword>
<feature type="non-terminal residue" evidence="6">
    <location>
        <position position="100"/>
    </location>
</feature>
<dbReference type="InterPro" id="IPR029052">
    <property type="entry name" value="Metallo-depent_PP-like"/>
</dbReference>
<dbReference type="PANTHER" id="PTHR45619">
    <property type="entry name" value="SERINE/THREONINE-PROTEIN PHOSPHATASE PP2A-RELATED"/>
    <property type="match status" value="1"/>
</dbReference>
<dbReference type="GO" id="GO:0046872">
    <property type="term" value="F:metal ion binding"/>
    <property type="evidence" value="ECO:0007669"/>
    <property type="project" value="UniProtKB-KW"/>
</dbReference>
<feature type="domain" description="Calcineurin-like phosphoesterase" evidence="5">
    <location>
        <begin position="46"/>
        <end position="98"/>
    </location>
</feature>
<name>A0A5J4SEU3_9EUKA</name>
<sequence length="100" mass="11426">MTLNLDKCLELARSRQVLDELDFFVMCDYVTEILLEEATVLTIASPVTVCGDIHGQFYDLLHLFEIGGELPHVKYIFMGDYVDRGYYSLETLTLLLCLKA</sequence>
<dbReference type="InterPro" id="IPR004843">
    <property type="entry name" value="Calcineurin-like_PHP"/>
</dbReference>
<comment type="caution">
    <text evidence="6">The sequence shown here is derived from an EMBL/GenBank/DDBJ whole genome shotgun (WGS) entry which is preliminary data.</text>
</comment>
<dbReference type="Gene3D" id="3.60.21.10">
    <property type="match status" value="1"/>
</dbReference>
<accession>A0A5J4SEU3</accession>
<dbReference type="Proteomes" id="UP000324800">
    <property type="component" value="Unassembled WGS sequence"/>
</dbReference>
<evidence type="ECO:0000256" key="4">
    <source>
        <dbReference type="ARBA" id="ARBA00023211"/>
    </source>
</evidence>
<evidence type="ECO:0000256" key="3">
    <source>
        <dbReference type="ARBA" id="ARBA00022801"/>
    </source>
</evidence>
<evidence type="ECO:0000313" key="7">
    <source>
        <dbReference type="Proteomes" id="UP000324800"/>
    </source>
</evidence>
<evidence type="ECO:0000313" key="6">
    <source>
        <dbReference type="EMBL" id="KAA6343880.1"/>
    </source>
</evidence>
<dbReference type="PRINTS" id="PR00114">
    <property type="entry name" value="STPHPHTASE"/>
</dbReference>
<organism evidence="6 7">
    <name type="scientific">Streblomastix strix</name>
    <dbReference type="NCBI Taxonomy" id="222440"/>
    <lineage>
        <taxon>Eukaryota</taxon>
        <taxon>Metamonada</taxon>
        <taxon>Preaxostyla</taxon>
        <taxon>Oxymonadida</taxon>
        <taxon>Streblomastigidae</taxon>
        <taxon>Streblomastix</taxon>
    </lineage>
</organism>
<keyword evidence="3" id="KW-0378">Hydrolase</keyword>
<dbReference type="InterPro" id="IPR006186">
    <property type="entry name" value="Ser/Thr-sp_prot-phosphatase"/>
</dbReference>